<evidence type="ECO:0000313" key="3">
    <source>
        <dbReference type="Proteomes" id="UP000028703"/>
    </source>
</evidence>
<protein>
    <recommendedName>
        <fullName evidence="1">HTH LytTR-type domain-containing protein</fullName>
    </recommendedName>
</protein>
<keyword evidence="3" id="KW-1185">Reference proteome</keyword>
<dbReference type="PROSITE" id="PS50930">
    <property type="entry name" value="HTH_LYTTR"/>
    <property type="match status" value="1"/>
</dbReference>
<comment type="caution">
    <text evidence="2">The sequence shown here is derived from an EMBL/GenBank/DDBJ whole genome shotgun (WGS) entry which is preliminary data.</text>
</comment>
<organism evidence="2 3">
    <name type="scientific">Chryseobacterium luteum</name>
    <dbReference type="NCBI Taxonomy" id="421531"/>
    <lineage>
        <taxon>Bacteria</taxon>
        <taxon>Pseudomonadati</taxon>
        <taxon>Bacteroidota</taxon>
        <taxon>Flavobacteriia</taxon>
        <taxon>Flavobacteriales</taxon>
        <taxon>Weeksellaceae</taxon>
        <taxon>Chryseobacterium group</taxon>
        <taxon>Chryseobacterium</taxon>
    </lineage>
</organism>
<dbReference type="RefSeq" id="WP_228378029.1">
    <property type="nucleotide sequence ID" value="NZ_JPRO01000048.1"/>
</dbReference>
<dbReference type="GO" id="GO:0003677">
    <property type="term" value="F:DNA binding"/>
    <property type="evidence" value="ECO:0007669"/>
    <property type="project" value="InterPro"/>
</dbReference>
<dbReference type="eggNOG" id="COG3279">
    <property type="taxonomic scope" value="Bacteria"/>
</dbReference>
<dbReference type="Proteomes" id="UP000028703">
    <property type="component" value="Unassembled WGS sequence"/>
</dbReference>
<reference evidence="2 3" key="1">
    <citation type="submission" date="2014-07" db="EMBL/GenBank/DDBJ databases">
        <title>Genome of Chryseobacterium luteum DSM 18605.</title>
        <authorList>
            <person name="Stropko S.J."/>
            <person name="Pipes S.E."/>
            <person name="Newman J.D."/>
        </authorList>
    </citation>
    <scope>NUCLEOTIDE SEQUENCE [LARGE SCALE GENOMIC DNA]</scope>
    <source>
        <strain evidence="2 3">DSM 18605</strain>
    </source>
</reference>
<sequence length="67" mass="7771">MSKTLKEYEELLGEHGFESIHQSHLINLNELKSYIKKDGGFVIMSDGSQLPVSQRKKERLQDLINRL</sequence>
<name>A0A085YXF5_9FLAO</name>
<dbReference type="STRING" id="421531.IX38_22915"/>
<accession>A0A085YXF5</accession>
<evidence type="ECO:0000313" key="2">
    <source>
        <dbReference type="EMBL" id="KFE96868.1"/>
    </source>
</evidence>
<proteinExistence type="predicted"/>
<feature type="domain" description="HTH LytTR-type" evidence="1">
    <location>
        <begin position="1"/>
        <end position="66"/>
    </location>
</feature>
<dbReference type="InterPro" id="IPR007492">
    <property type="entry name" value="LytTR_DNA-bd_dom"/>
</dbReference>
<dbReference type="AlphaFoldDB" id="A0A085YXF5"/>
<dbReference type="Pfam" id="PF04397">
    <property type="entry name" value="LytTR"/>
    <property type="match status" value="1"/>
</dbReference>
<dbReference type="EMBL" id="JPRO01000048">
    <property type="protein sequence ID" value="KFE96868.1"/>
    <property type="molecule type" value="Genomic_DNA"/>
</dbReference>
<evidence type="ECO:0000259" key="1">
    <source>
        <dbReference type="PROSITE" id="PS50930"/>
    </source>
</evidence>
<gene>
    <name evidence="2" type="ORF">IX38_22915</name>
</gene>
<dbReference type="Gene3D" id="2.40.50.1020">
    <property type="entry name" value="LytTr DNA-binding domain"/>
    <property type="match status" value="1"/>
</dbReference>